<comment type="caution">
    <text evidence="2">The sequence shown here is derived from an EMBL/GenBank/DDBJ whole genome shotgun (WGS) entry which is preliminary data.</text>
</comment>
<dbReference type="Proteomes" id="UP000748756">
    <property type="component" value="Unassembled WGS sequence"/>
</dbReference>
<organism evidence="2 3">
    <name type="scientific">Linnemannia schmuckeri</name>
    <dbReference type="NCBI Taxonomy" id="64567"/>
    <lineage>
        <taxon>Eukaryota</taxon>
        <taxon>Fungi</taxon>
        <taxon>Fungi incertae sedis</taxon>
        <taxon>Mucoromycota</taxon>
        <taxon>Mortierellomycotina</taxon>
        <taxon>Mortierellomycetes</taxon>
        <taxon>Mortierellales</taxon>
        <taxon>Mortierellaceae</taxon>
        <taxon>Linnemannia</taxon>
    </lineage>
</organism>
<sequence length="129" mass="13483">MSTTDTTSFVCLETFHPDNTTSCLRYEKVKRCIKDGTANNIPFLCVGQDTISIGGGGPMNPLPLDLKSGVFLCNLSACPNAAPAKESIKTDKKGSSDNSNASSSASSVKSISLSGAFVLVLIVSQAIMF</sequence>
<protein>
    <submittedName>
        <fullName evidence="2">Uncharacterized protein</fullName>
    </submittedName>
</protein>
<gene>
    <name evidence="2" type="ORF">BG015_003997</name>
</gene>
<feature type="region of interest" description="Disordered" evidence="1">
    <location>
        <begin position="83"/>
        <end position="103"/>
    </location>
</feature>
<dbReference type="AlphaFoldDB" id="A0A9P5VD65"/>
<evidence type="ECO:0000313" key="3">
    <source>
        <dbReference type="Proteomes" id="UP000748756"/>
    </source>
</evidence>
<name>A0A9P5VD65_9FUNG</name>
<dbReference type="EMBL" id="JAAAUQ010000194">
    <property type="protein sequence ID" value="KAF9153136.1"/>
    <property type="molecule type" value="Genomic_DNA"/>
</dbReference>
<accession>A0A9P5VD65</accession>
<feature type="compositionally biased region" description="Basic and acidic residues" evidence="1">
    <location>
        <begin position="86"/>
        <end position="95"/>
    </location>
</feature>
<dbReference type="OrthoDB" id="2434091at2759"/>
<keyword evidence="3" id="KW-1185">Reference proteome</keyword>
<evidence type="ECO:0000313" key="2">
    <source>
        <dbReference type="EMBL" id="KAF9153136.1"/>
    </source>
</evidence>
<evidence type="ECO:0000256" key="1">
    <source>
        <dbReference type="SAM" id="MobiDB-lite"/>
    </source>
</evidence>
<reference evidence="2" key="1">
    <citation type="journal article" date="2020" name="Fungal Divers.">
        <title>Resolving the Mortierellaceae phylogeny through synthesis of multi-gene phylogenetics and phylogenomics.</title>
        <authorList>
            <person name="Vandepol N."/>
            <person name="Liber J."/>
            <person name="Desiro A."/>
            <person name="Na H."/>
            <person name="Kennedy M."/>
            <person name="Barry K."/>
            <person name="Grigoriev I.V."/>
            <person name="Miller A.N."/>
            <person name="O'Donnell K."/>
            <person name="Stajich J.E."/>
            <person name="Bonito G."/>
        </authorList>
    </citation>
    <scope>NUCLEOTIDE SEQUENCE</scope>
    <source>
        <strain evidence="2">NRRL 6426</strain>
    </source>
</reference>
<proteinExistence type="predicted"/>